<dbReference type="SUPFAM" id="SSF53756">
    <property type="entry name" value="UDP-Glycosyltransferase/glycogen phosphorylase"/>
    <property type="match status" value="1"/>
</dbReference>
<proteinExistence type="predicted"/>
<evidence type="ECO:0000259" key="1">
    <source>
        <dbReference type="Pfam" id="PF00534"/>
    </source>
</evidence>
<dbReference type="PANTHER" id="PTHR12526">
    <property type="entry name" value="GLYCOSYLTRANSFERASE"/>
    <property type="match status" value="1"/>
</dbReference>
<gene>
    <name evidence="2" type="ORF">APR42_06515</name>
</gene>
<evidence type="ECO:0000313" key="2">
    <source>
        <dbReference type="EMBL" id="KRG28428.1"/>
    </source>
</evidence>
<dbReference type="RefSeq" id="WP_057482099.1">
    <property type="nucleotide sequence ID" value="NZ_BMWR01000001.1"/>
</dbReference>
<sequence>MEEDKKYLIFSPINEYGGVNIEVSFIANLINEKNPVEVISLGDYYSNALGNLNSNVNYNSLDRIIYNQHSLIRSITDLICKVKPLSSPNHFRVENKLTTSSLIKVRNKKIKVIEKAISRSDVVVICSQLTAHFVKEIVQFAFQQDKKIIFRLTGQIQSQHLKKENIPWFRKVSTFIHHSSESQERLSNFLKNSNNVIIDQTTILEKELLQIKIKPKKVNKFFTLSRLHSLKNIDAVIKAFINQSEGDDELNIYGDGEELIFLKKLAQNQPNIFFKGKVEFKDVPRVFEKNDCLIISSSSEAGPLVAIEAMAAGVLIITADIGAMKDRLPKYKFLYKKYYLGLTQAITSVKKLNSLQVQKFSIEFRTRYLENYSLSSITALYKKVL</sequence>
<evidence type="ECO:0000313" key="3">
    <source>
        <dbReference type="Proteomes" id="UP000051643"/>
    </source>
</evidence>
<dbReference type="STRING" id="270918.APR42_06515"/>
<organism evidence="2 3">
    <name type="scientific">Salegentibacter mishustinae</name>
    <dbReference type="NCBI Taxonomy" id="270918"/>
    <lineage>
        <taxon>Bacteria</taxon>
        <taxon>Pseudomonadati</taxon>
        <taxon>Bacteroidota</taxon>
        <taxon>Flavobacteriia</taxon>
        <taxon>Flavobacteriales</taxon>
        <taxon>Flavobacteriaceae</taxon>
        <taxon>Salegentibacter</taxon>
    </lineage>
</organism>
<dbReference type="InterPro" id="IPR001296">
    <property type="entry name" value="Glyco_trans_1"/>
</dbReference>
<dbReference type="EMBL" id="LKTP01000023">
    <property type="protein sequence ID" value="KRG28428.1"/>
    <property type="molecule type" value="Genomic_DNA"/>
</dbReference>
<dbReference type="Pfam" id="PF00534">
    <property type="entry name" value="Glycos_transf_1"/>
    <property type="match status" value="1"/>
</dbReference>
<comment type="caution">
    <text evidence="2">The sequence shown here is derived from an EMBL/GenBank/DDBJ whole genome shotgun (WGS) entry which is preliminary data.</text>
</comment>
<feature type="domain" description="Glycosyl transferase family 1" evidence="1">
    <location>
        <begin position="210"/>
        <end position="338"/>
    </location>
</feature>
<dbReference type="Proteomes" id="UP000051643">
    <property type="component" value="Unassembled WGS sequence"/>
</dbReference>
<dbReference type="GO" id="GO:0016757">
    <property type="term" value="F:glycosyltransferase activity"/>
    <property type="evidence" value="ECO:0007669"/>
    <property type="project" value="InterPro"/>
</dbReference>
<dbReference type="Gene3D" id="3.40.50.2000">
    <property type="entry name" value="Glycogen Phosphorylase B"/>
    <property type="match status" value="2"/>
</dbReference>
<protein>
    <recommendedName>
        <fullName evidence="1">Glycosyl transferase family 1 domain-containing protein</fullName>
    </recommendedName>
</protein>
<dbReference type="OrthoDB" id="1403340at2"/>
<reference evidence="2" key="1">
    <citation type="submission" date="2015-10" db="EMBL/GenBank/DDBJ databases">
        <title>Draft genome sequence of Salegentibacter mishustinae KCTC 12263.</title>
        <authorList>
            <person name="Lin W."/>
            <person name="Zheng Q."/>
        </authorList>
    </citation>
    <scope>NUCLEOTIDE SEQUENCE [LARGE SCALE GENOMIC DNA]</scope>
    <source>
        <strain evidence="2">KCTC 12263</strain>
    </source>
</reference>
<name>A0A0Q9Z669_9FLAO</name>
<accession>A0A0Q9Z669</accession>
<keyword evidence="3" id="KW-1185">Reference proteome</keyword>
<dbReference type="AlphaFoldDB" id="A0A0Q9Z669"/>